<accession>A0A2N1PIF2</accession>
<dbReference type="PANTHER" id="PTHR43651">
    <property type="entry name" value="1,4-ALPHA-GLUCAN-BRANCHING ENZYME"/>
    <property type="match status" value="1"/>
</dbReference>
<dbReference type="Pfam" id="PF00128">
    <property type="entry name" value="Alpha-amylase"/>
    <property type="match status" value="2"/>
</dbReference>
<gene>
    <name evidence="7" type="ORF">CVV64_20155</name>
</gene>
<dbReference type="GO" id="GO:0004553">
    <property type="term" value="F:hydrolase activity, hydrolyzing O-glycosyl compounds"/>
    <property type="evidence" value="ECO:0007669"/>
    <property type="project" value="InterPro"/>
</dbReference>
<feature type="active site" description="Nucleophile" evidence="5">
    <location>
        <position position="294"/>
    </location>
</feature>
<dbReference type="PIRSF" id="PIRSF000463">
    <property type="entry name" value="GlgB"/>
    <property type="match status" value="1"/>
</dbReference>
<comment type="catalytic activity">
    <reaction evidence="1">
        <text>Transfers a segment of a (1-&gt;4)-alpha-D-glucan chain to a primary hydroxy group in a similar glucan chain.</text>
        <dbReference type="EC" id="2.4.1.18"/>
    </reaction>
</comment>
<name>A0A2N1PIF2_9BACT</name>
<evidence type="ECO:0000313" key="8">
    <source>
        <dbReference type="Proteomes" id="UP000233256"/>
    </source>
</evidence>
<dbReference type="Proteomes" id="UP000233256">
    <property type="component" value="Unassembled WGS sequence"/>
</dbReference>
<dbReference type="GO" id="GO:0005978">
    <property type="term" value="P:glycogen biosynthetic process"/>
    <property type="evidence" value="ECO:0007669"/>
    <property type="project" value="InterPro"/>
</dbReference>
<comment type="similarity">
    <text evidence="2">Belongs to the glycosyl hydrolase 13 family. GlgB subfamily.</text>
</comment>
<dbReference type="Gene3D" id="2.60.40.10">
    <property type="entry name" value="Immunoglobulins"/>
    <property type="match status" value="1"/>
</dbReference>
<dbReference type="Pfam" id="PF02922">
    <property type="entry name" value="CBM_48"/>
    <property type="match status" value="1"/>
</dbReference>
<feature type="active site" description="Proton donor" evidence="5">
    <location>
        <position position="339"/>
    </location>
</feature>
<dbReference type="SMART" id="SM00642">
    <property type="entry name" value="Aamy"/>
    <property type="match status" value="1"/>
</dbReference>
<evidence type="ECO:0000259" key="6">
    <source>
        <dbReference type="SMART" id="SM00642"/>
    </source>
</evidence>
<dbReference type="EMBL" id="PGXC01000064">
    <property type="protein sequence ID" value="PKK88121.1"/>
    <property type="molecule type" value="Genomic_DNA"/>
</dbReference>
<dbReference type="InterPro" id="IPR017853">
    <property type="entry name" value="GH"/>
</dbReference>
<dbReference type="Gene3D" id="3.20.20.80">
    <property type="entry name" value="Glycosidases"/>
    <property type="match status" value="1"/>
</dbReference>
<dbReference type="GO" id="GO:0003844">
    <property type="term" value="F:1,4-alpha-glucan branching enzyme activity"/>
    <property type="evidence" value="ECO:0007669"/>
    <property type="project" value="UniProtKB-EC"/>
</dbReference>
<dbReference type="InterPro" id="IPR037439">
    <property type="entry name" value="Branching_enzy"/>
</dbReference>
<dbReference type="Pfam" id="PF02806">
    <property type="entry name" value="Alpha-amylase_C"/>
    <property type="match status" value="1"/>
</dbReference>
<sequence>MAELNTRTVIPAPTRNPMGAVPFIDGCRFSVWAPHADQVYVTGTFNDWNSTTHPMNPSEDGIWTLDVKNAGPGHEYRFRIISGDSEFSRIDPYARNVTNSNGNSVITELFMPGNDSVTMNFSSPDISDLVIYELHIGTFGKQGETPGPGDLEGALKRLPYLKELGINAIEVMPLAEFAGGYSWGYNPAQIFAVESDYGLPNDFRNFIDKAHELGIAVILDVVYNHFGPGDLDLWQFDGWSENNGGGIYFYNDWRAKTPWGDTRPDYREKRIRQYICDNALMWLEEYGVDGLRWDMTAYIRNVHGNNSDKSADLPEGWNLMQWVNQEIRSIRPDAITIAEDLQENPYLTRNQDEGGAGFDAQWCGPFVHTVRSCLLLADDSELYMEKLKNAILQTYDQNIFQRVIYTESHDEVASGKARVPEEIDPGSASSLAAMKKSTLGAVMVFTSPGIPMIFQGQEFLEDDWFQDQDPLDWAKTEQYAGIVRLYSDLIHLRRNINGLTGGLMGQNTEVHHIDEENKIIAWHRWESGGPLDSVVIIANFSARHCTEYIIPFPSSGEWQIRFNSDSRYYSETFTDFGSTTVWVENPEQPIGKISIAPYSALIMSLNG</sequence>
<evidence type="ECO:0000256" key="1">
    <source>
        <dbReference type="ARBA" id="ARBA00000826"/>
    </source>
</evidence>
<dbReference type="CDD" id="cd11325">
    <property type="entry name" value="AmyAc_GTHase"/>
    <property type="match status" value="1"/>
</dbReference>
<feature type="domain" description="Glycosyl hydrolase family 13 catalytic" evidence="6">
    <location>
        <begin position="104"/>
        <end position="493"/>
    </location>
</feature>
<evidence type="ECO:0000256" key="4">
    <source>
        <dbReference type="ARBA" id="ARBA00022679"/>
    </source>
</evidence>
<dbReference type="InterPro" id="IPR014756">
    <property type="entry name" value="Ig_E-set"/>
</dbReference>
<reference evidence="7 8" key="1">
    <citation type="journal article" date="2017" name="ISME J.">
        <title>Potential for microbial H2 and metal transformations associated with novel bacteria and archaea in deep terrestrial subsurface sediments.</title>
        <authorList>
            <person name="Hernsdorf A.W."/>
            <person name="Amano Y."/>
            <person name="Miyakawa K."/>
            <person name="Ise K."/>
            <person name="Suzuki Y."/>
            <person name="Anantharaman K."/>
            <person name="Probst A."/>
            <person name="Burstein D."/>
            <person name="Thomas B.C."/>
            <person name="Banfield J.F."/>
        </authorList>
    </citation>
    <scope>NUCLEOTIDE SEQUENCE [LARGE SCALE GENOMIC DNA]</scope>
    <source>
        <strain evidence="7">HGW-Wallbacteria-1</strain>
    </source>
</reference>
<evidence type="ECO:0000256" key="5">
    <source>
        <dbReference type="PIRSR" id="PIRSR000463-1"/>
    </source>
</evidence>
<dbReference type="InterPro" id="IPR044143">
    <property type="entry name" value="GlgB_N_E_set_prok"/>
</dbReference>
<dbReference type="InterPro" id="IPR013783">
    <property type="entry name" value="Ig-like_fold"/>
</dbReference>
<dbReference type="InterPro" id="IPR006048">
    <property type="entry name" value="A-amylase/branching_C"/>
</dbReference>
<dbReference type="GO" id="GO:0043169">
    <property type="term" value="F:cation binding"/>
    <property type="evidence" value="ECO:0007669"/>
    <property type="project" value="InterPro"/>
</dbReference>
<comment type="caution">
    <text evidence="7">The sequence shown here is derived from an EMBL/GenBank/DDBJ whole genome shotgun (WGS) entry which is preliminary data.</text>
</comment>
<dbReference type="SUPFAM" id="SSF51445">
    <property type="entry name" value="(Trans)glycosidases"/>
    <property type="match status" value="1"/>
</dbReference>
<evidence type="ECO:0000256" key="2">
    <source>
        <dbReference type="ARBA" id="ARBA00009000"/>
    </source>
</evidence>
<evidence type="ECO:0000313" key="7">
    <source>
        <dbReference type="EMBL" id="PKK88121.1"/>
    </source>
</evidence>
<dbReference type="PANTHER" id="PTHR43651:SF11">
    <property type="entry name" value="MALTO-OLIGOSYLTREHALOSE TREHALOHYDROLASE"/>
    <property type="match status" value="1"/>
</dbReference>
<dbReference type="SUPFAM" id="SSF81296">
    <property type="entry name" value="E set domains"/>
    <property type="match status" value="1"/>
</dbReference>
<protein>
    <recommendedName>
        <fullName evidence="3">1,4-alpha-glucan branching enzyme</fullName>
        <ecNumber evidence="3">2.4.1.18</ecNumber>
    </recommendedName>
</protein>
<dbReference type="InterPro" id="IPR006047">
    <property type="entry name" value="GH13_cat_dom"/>
</dbReference>
<dbReference type="InterPro" id="IPR013780">
    <property type="entry name" value="Glyco_hydro_b"/>
</dbReference>
<evidence type="ECO:0000256" key="3">
    <source>
        <dbReference type="ARBA" id="ARBA00012541"/>
    </source>
</evidence>
<dbReference type="Gene3D" id="2.60.40.1180">
    <property type="entry name" value="Golgi alpha-mannosidase II"/>
    <property type="match status" value="1"/>
</dbReference>
<dbReference type="InterPro" id="IPR004193">
    <property type="entry name" value="Glyco_hydro_13_N"/>
</dbReference>
<organism evidence="7 8">
    <name type="scientific">Candidatus Wallbacteria bacterium HGW-Wallbacteria-1</name>
    <dbReference type="NCBI Taxonomy" id="2013854"/>
    <lineage>
        <taxon>Bacteria</taxon>
        <taxon>Candidatus Walliibacteriota</taxon>
    </lineage>
</organism>
<dbReference type="EC" id="2.4.1.18" evidence="3"/>
<dbReference type="SUPFAM" id="SSF51011">
    <property type="entry name" value="Glycosyl hydrolase domain"/>
    <property type="match status" value="1"/>
</dbReference>
<proteinExistence type="inferred from homology"/>
<dbReference type="AlphaFoldDB" id="A0A2N1PIF2"/>
<keyword evidence="4" id="KW-0808">Transferase</keyword>
<dbReference type="CDD" id="cd02855">
    <property type="entry name" value="E_set_GBE_prok_N"/>
    <property type="match status" value="1"/>
</dbReference>